<gene>
    <name evidence="1" type="ORF">B2A_02875</name>
</gene>
<proteinExistence type="predicted"/>
<evidence type="ECO:0000313" key="1">
    <source>
        <dbReference type="EMBL" id="EQD62332.1"/>
    </source>
</evidence>
<protein>
    <submittedName>
        <fullName evidence="1">Conjugal transfer protein</fullName>
    </submittedName>
</protein>
<dbReference type="EMBL" id="AUZZ01001951">
    <property type="protein sequence ID" value="EQD62332.1"/>
    <property type="molecule type" value="Genomic_DNA"/>
</dbReference>
<accession>T1AXT5</accession>
<sequence>MAALVAQESGGDRYALDDDSTHIVYHPVSYAGAVRLAAQLIGAGHSVDLGLAQV</sequence>
<organism evidence="1">
    <name type="scientific">mine drainage metagenome</name>
    <dbReference type="NCBI Taxonomy" id="410659"/>
    <lineage>
        <taxon>unclassified sequences</taxon>
        <taxon>metagenomes</taxon>
        <taxon>ecological metagenomes</taxon>
    </lineage>
</organism>
<name>T1AXT5_9ZZZZ</name>
<feature type="non-terminal residue" evidence="1">
    <location>
        <position position="54"/>
    </location>
</feature>
<comment type="caution">
    <text evidence="1">The sequence shown here is derived from an EMBL/GenBank/DDBJ whole genome shotgun (WGS) entry which is preliminary data.</text>
</comment>
<reference evidence="1" key="1">
    <citation type="submission" date="2013-08" db="EMBL/GenBank/DDBJ databases">
        <authorList>
            <person name="Mendez C."/>
            <person name="Richter M."/>
            <person name="Ferrer M."/>
            <person name="Sanchez J."/>
        </authorList>
    </citation>
    <scope>NUCLEOTIDE SEQUENCE</scope>
</reference>
<dbReference type="AlphaFoldDB" id="T1AXT5"/>
<reference evidence="1" key="2">
    <citation type="journal article" date="2014" name="ISME J.">
        <title>Microbial stratification in low pH oxic and suboxic macroscopic growths along an acid mine drainage.</title>
        <authorList>
            <person name="Mendez-Garcia C."/>
            <person name="Mesa V."/>
            <person name="Sprenger R.R."/>
            <person name="Richter M."/>
            <person name="Diez M.S."/>
            <person name="Solano J."/>
            <person name="Bargiela R."/>
            <person name="Golyshina O.V."/>
            <person name="Manteca A."/>
            <person name="Ramos J.L."/>
            <person name="Gallego J.R."/>
            <person name="Llorente I."/>
            <person name="Martins Dos Santos V.A."/>
            <person name="Jensen O.N."/>
            <person name="Pelaez A.I."/>
            <person name="Sanchez J."/>
            <person name="Ferrer M."/>
        </authorList>
    </citation>
    <scope>NUCLEOTIDE SEQUENCE</scope>
</reference>